<dbReference type="Proteomes" id="UP000006352">
    <property type="component" value="Unassembled WGS sequence"/>
</dbReference>
<dbReference type="InParanoid" id="J7RW41"/>
<dbReference type="RefSeq" id="XP_012177161.1">
    <property type="nucleotide sequence ID" value="XM_012321771.1"/>
</dbReference>
<reference evidence="2 3" key="1">
    <citation type="journal article" date="2012" name="Appl. Environ. Microbiol.">
        <title>Short-read sequencing for genomic analysis of the brown rot fungus Fibroporia radiculosa.</title>
        <authorList>
            <person name="Tang J.D."/>
            <person name="Perkins A.D."/>
            <person name="Sonstegard T.S."/>
            <person name="Schroeder S.G."/>
            <person name="Burgess S.C."/>
            <person name="Diehl S.V."/>
        </authorList>
    </citation>
    <scope>NUCLEOTIDE SEQUENCE [LARGE SCALE GENOMIC DNA]</scope>
    <source>
        <strain evidence="2 3">TFFH 294</strain>
    </source>
</reference>
<gene>
    <name evidence="2" type="ORF">FIBRA_09476</name>
</gene>
<evidence type="ECO:0000313" key="3">
    <source>
        <dbReference type="Proteomes" id="UP000006352"/>
    </source>
</evidence>
<proteinExistence type="predicted"/>
<dbReference type="EMBL" id="HE797668">
    <property type="protein sequence ID" value="CCM07140.1"/>
    <property type="molecule type" value="Genomic_DNA"/>
</dbReference>
<protein>
    <submittedName>
        <fullName evidence="2">Uncharacterized protein</fullName>
    </submittedName>
</protein>
<feature type="compositionally biased region" description="Low complexity" evidence="1">
    <location>
        <begin position="147"/>
        <end position="163"/>
    </location>
</feature>
<feature type="compositionally biased region" description="Basic and acidic residues" evidence="1">
    <location>
        <begin position="19"/>
        <end position="32"/>
    </location>
</feature>
<accession>J7RW41</accession>
<name>J7RW41_9APHY</name>
<dbReference type="AlphaFoldDB" id="J7RW41"/>
<keyword evidence="3" id="KW-1185">Reference proteome</keyword>
<evidence type="ECO:0000256" key="1">
    <source>
        <dbReference type="SAM" id="MobiDB-lite"/>
    </source>
</evidence>
<feature type="region of interest" description="Disordered" evidence="1">
    <location>
        <begin position="1"/>
        <end position="47"/>
    </location>
</feature>
<feature type="region of interest" description="Disordered" evidence="1">
    <location>
        <begin position="129"/>
        <end position="184"/>
    </location>
</feature>
<organism evidence="2 3">
    <name type="scientific">Fibroporia radiculosa</name>
    <dbReference type="NCBI Taxonomy" id="599839"/>
    <lineage>
        <taxon>Eukaryota</taxon>
        <taxon>Fungi</taxon>
        <taxon>Dikarya</taxon>
        <taxon>Basidiomycota</taxon>
        <taxon>Agaricomycotina</taxon>
        <taxon>Agaricomycetes</taxon>
        <taxon>Polyporales</taxon>
        <taxon>Fibroporiaceae</taxon>
        <taxon>Fibroporia</taxon>
    </lineage>
</organism>
<dbReference type="GeneID" id="24102040"/>
<dbReference type="HOGENOM" id="CLU_049341_0_0_1"/>
<evidence type="ECO:0000313" key="2">
    <source>
        <dbReference type="EMBL" id="CCM07140.1"/>
    </source>
</evidence>
<sequence>MPAERNNRTRNNNEASNLDPRRRPLAPRHDNSPESGPQRAPTPYPLHLQTLEERFTAGVIEMPVPRRPMLSFPSQQESDDSSLEFLDEGGFRYPFPPFLPNVTRRPFLIPGPPDSSSSDAVVLHQFPGPLEIPPTSEATTGSYHIFPSSSPMNTSSSPNPDSPLAATTDSPSMPPLASDISDNGSLDHAPNLRLLANASEYITATEGYSSDPQEFVVYSDDVFQRPSNDVTRYWQSIPFDTSTPIQDVDPLDRILPHFPGAYATTVTRPPMGVPINGNPAFGLRQISTTPPDEFVVYSDDVLQRPSTDVTRYWRSIPFDTSTPVQDVDPLDRVLPHFPGAYATTVTRPPMGVPINGNPAFGLRRISTTSPDVLRVAEPVGNWNQSDKEWEENTTEYLLTWDDNLLESLWASLQDIKDTGVTDEVDRFRAVDAKIDLLLAARQSKDIAAIHRNS</sequence>